<dbReference type="AlphaFoldDB" id="A0A8T0EJV7"/>
<dbReference type="PROSITE" id="PS50144">
    <property type="entry name" value="MATH"/>
    <property type="match status" value="1"/>
</dbReference>
<protein>
    <recommendedName>
        <fullName evidence="1">MATH domain-containing protein</fullName>
    </recommendedName>
</protein>
<gene>
    <name evidence="2" type="ORF">HNY73_019288</name>
</gene>
<accession>A0A8T0EJV7</accession>
<feature type="domain" description="MATH" evidence="1">
    <location>
        <begin position="7"/>
        <end position="133"/>
    </location>
</feature>
<reference evidence="2" key="1">
    <citation type="journal article" date="2020" name="bioRxiv">
        <title>Chromosome-level reference genome of the European wasp spider Argiope bruennichi: a resource for studies on range expansion and evolutionary adaptation.</title>
        <authorList>
            <person name="Sheffer M.M."/>
            <person name="Hoppe A."/>
            <person name="Krehenwinkel H."/>
            <person name="Uhl G."/>
            <person name="Kuss A.W."/>
            <person name="Jensen L."/>
            <person name="Jensen C."/>
            <person name="Gillespie R.G."/>
            <person name="Hoff K.J."/>
            <person name="Prost S."/>
        </authorList>
    </citation>
    <scope>NUCLEOTIDE SEQUENCE</scope>
</reference>
<evidence type="ECO:0000313" key="2">
    <source>
        <dbReference type="EMBL" id="KAF8771924.1"/>
    </source>
</evidence>
<dbReference type="SUPFAM" id="SSF49599">
    <property type="entry name" value="TRAF domain-like"/>
    <property type="match status" value="2"/>
</dbReference>
<sequence>MAEKSALFEFYWKIENFSHCLPWMKLKSPSFVVDSFQNTRWFLLIRFRGDLDPISVSFELCRENDEIPLIIDLKYELSFLGKNGEPFAKKTSKGLFSSGDIAGFSQFSELNETLGPKSDDRLSEGTLTACCLMRRLEGDSSEYTRCLGRSRLGLERSSFLWLVNEFSVLQPGQKKTLLVETTSTNIPSVSMTLFLEEDGDSIRIQIVEDDNCESNMCRCEISLVDAEENAAFSKRDIYWFRSGRKDKQVWDFPIFLRKCELVAKGKLYLPNDTLKLRCEWKIDSGIVYSRIESYSKYLFSEMQSIMITMESVNYDE</sequence>
<dbReference type="InterPro" id="IPR002083">
    <property type="entry name" value="MATH/TRAF_dom"/>
</dbReference>
<dbReference type="InterPro" id="IPR008974">
    <property type="entry name" value="TRAF-like"/>
</dbReference>
<keyword evidence="3" id="KW-1185">Reference proteome</keyword>
<name>A0A8T0EJV7_ARGBR</name>
<evidence type="ECO:0000259" key="1">
    <source>
        <dbReference type="PROSITE" id="PS50144"/>
    </source>
</evidence>
<dbReference type="CDD" id="cd00121">
    <property type="entry name" value="MATH"/>
    <property type="match status" value="1"/>
</dbReference>
<reference evidence="2" key="2">
    <citation type="submission" date="2020-06" db="EMBL/GenBank/DDBJ databases">
        <authorList>
            <person name="Sheffer M."/>
        </authorList>
    </citation>
    <scope>NUCLEOTIDE SEQUENCE</scope>
</reference>
<organism evidence="2 3">
    <name type="scientific">Argiope bruennichi</name>
    <name type="common">Wasp spider</name>
    <name type="synonym">Aranea bruennichi</name>
    <dbReference type="NCBI Taxonomy" id="94029"/>
    <lineage>
        <taxon>Eukaryota</taxon>
        <taxon>Metazoa</taxon>
        <taxon>Ecdysozoa</taxon>
        <taxon>Arthropoda</taxon>
        <taxon>Chelicerata</taxon>
        <taxon>Arachnida</taxon>
        <taxon>Araneae</taxon>
        <taxon>Araneomorphae</taxon>
        <taxon>Entelegynae</taxon>
        <taxon>Araneoidea</taxon>
        <taxon>Araneidae</taxon>
        <taxon>Argiope</taxon>
    </lineage>
</organism>
<dbReference type="Gene3D" id="2.60.210.10">
    <property type="entry name" value="Apoptosis, Tumor Necrosis Factor Receptor Associated Protein 2, Chain A"/>
    <property type="match status" value="2"/>
</dbReference>
<dbReference type="EMBL" id="JABXBU010002228">
    <property type="protein sequence ID" value="KAF8771924.1"/>
    <property type="molecule type" value="Genomic_DNA"/>
</dbReference>
<proteinExistence type="predicted"/>
<evidence type="ECO:0000313" key="3">
    <source>
        <dbReference type="Proteomes" id="UP000807504"/>
    </source>
</evidence>
<dbReference type="Proteomes" id="UP000807504">
    <property type="component" value="Unassembled WGS sequence"/>
</dbReference>
<comment type="caution">
    <text evidence="2">The sequence shown here is derived from an EMBL/GenBank/DDBJ whole genome shotgun (WGS) entry which is preliminary data.</text>
</comment>